<sequence length="203" mass="22951">MATFSLSELVWYSDELYFKLDNGCMFSWEAKHLKKCNYDEAVHSKNSFNKTHTSKELQAVLIYDNTISNMMRIRRMLALSFIAAMVPNMHGEYVESDYANYYDEIAQATCTAMNTAGGWTYAVRRPCPSIRTCLTICQDPNLRKQDGQVANRGISCVNSLHVYHNRPRFTHGAVGNERLGLKTYNYNSCGAAGCGPNYCCCKA</sequence>
<evidence type="ECO:0000313" key="2">
    <source>
        <dbReference type="Proteomes" id="UP000749559"/>
    </source>
</evidence>
<dbReference type="OrthoDB" id="6152270at2759"/>
<dbReference type="Proteomes" id="UP000749559">
    <property type="component" value="Unassembled WGS sequence"/>
</dbReference>
<keyword evidence="2" id="KW-1185">Reference proteome</keyword>
<comment type="caution">
    <text evidence="1">The sequence shown here is derived from an EMBL/GenBank/DDBJ whole genome shotgun (WGS) entry which is preliminary data.</text>
</comment>
<reference evidence="1" key="1">
    <citation type="submission" date="2022-03" db="EMBL/GenBank/DDBJ databases">
        <authorList>
            <person name="Martin C."/>
        </authorList>
    </citation>
    <scope>NUCLEOTIDE SEQUENCE</scope>
</reference>
<evidence type="ECO:0000313" key="1">
    <source>
        <dbReference type="EMBL" id="CAH1790571.1"/>
    </source>
</evidence>
<accession>A0A8J1V0C6</accession>
<protein>
    <submittedName>
        <fullName evidence="1">Uncharacterized protein</fullName>
    </submittedName>
</protein>
<gene>
    <name evidence="1" type="ORF">OFUS_LOCUS15760</name>
</gene>
<proteinExistence type="predicted"/>
<dbReference type="EMBL" id="CAIIXF020000007">
    <property type="protein sequence ID" value="CAH1790571.1"/>
    <property type="molecule type" value="Genomic_DNA"/>
</dbReference>
<organism evidence="1 2">
    <name type="scientific">Owenia fusiformis</name>
    <name type="common">Polychaete worm</name>
    <dbReference type="NCBI Taxonomy" id="6347"/>
    <lineage>
        <taxon>Eukaryota</taxon>
        <taxon>Metazoa</taxon>
        <taxon>Spiralia</taxon>
        <taxon>Lophotrochozoa</taxon>
        <taxon>Annelida</taxon>
        <taxon>Polychaeta</taxon>
        <taxon>Sedentaria</taxon>
        <taxon>Canalipalpata</taxon>
        <taxon>Sabellida</taxon>
        <taxon>Oweniida</taxon>
        <taxon>Oweniidae</taxon>
        <taxon>Owenia</taxon>
    </lineage>
</organism>
<name>A0A8J1V0C6_OWEFU</name>
<dbReference type="AlphaFoldDB" id="A0A8J1V0C6"/>